<dbReference type="AlphaFoldDB" id="A0A0N5D3G9"/>
<dbReference type="GO" id="GO:0005737">
    <property type="term" value="C:cytoplasm"/>
    <property type="evidence" value="ECO:0007669"/>
    <property type="project" value="TreeGrafter"/>
</dbReference>
<dbReference type="PANTHER" id="PTHR45640:SF24">
    <property type="entry name" value="SHSP DOMAIN-CONTAINING PROTEIN"/>
    <property type="match status" value="1"/>
</dbReference>
<dbReference type="CDD" id="cd06526">
    <property type="entry name" value="metazoan_ACD"/>
    <property type="match status" value="1"/>
</dbReference>
<dbReference type="GO" id="GO:0005634">
    <property type="term" value="C:nucleus"/>
    <property type="evidence" value="ECO:0007669"/>
    <property type="project" value="TreeGrafter"/>
</dbReference>
<evidence type="ECO:0000256" key="2">
    <source>
        <dbReference type="RuleBase" id="RU003616"/>
    </source>
</evidence>
<dbReference type="PRINTS" id="PR00299">
    <property type="entry name" value="ACRYSTALLIN"/>
</dbReference>
<dbReference type="GO" id="GO:0009408">
    <property type="term" value="P:response to heat"/>
    <property type="evidence" value="ECO:0007669"/>
    <property type="project" value="TreeGrafter"/>
</dbReference>
<dbReference type="SUPFAM" id="SSF49764">
    <property type="entry name" value="HSP20-like chaperones"/>
    <property type="match status" value="1"/>
</dbReference>
<reference evidence="5 6" key="2">
    <citation type="submission" date="2018-11" db="EMBL/GenBank/DDBJ databases">
        <authorList>
            <consortium name="Pathogen Informatics"/>
        </authorList>
    </citation>
    <scope>NUCLEOTIDE SEQUENCE [LARGE SCALE GENOMIC DNA]</scope>
</reference>
<reference evidence="7" key="1">
    <citation type="submission" date="2017-02" db="UniProtKB">
        <authorList>
            <consortium name="WormBaseParasite"/>
        </authorList>
    </citation>
    <scope>IDENTIFICATION</scope>
</reference>
<evidence type="ECO:0000313" key="6">
    <source>
        <dbReference type="Proteomes" id="UP000276776"/>
    </source>
</evidence>
<dbReference type="Proteomes" id="UP000276776">
    <property type="component" value="Unassembled WGS sequence"/>
</dbReference>
<evidence type="ECO:0000256" key="1">
    <source>
        <dbReference type="PROSITE-ProRule" id="PRU00285"/>
    </source>
</evidence>
<evidence type="ECO:0000313" key="5">
    <source>
        <dbReference type="EMBL" id="VDN04932.1"/>
    </source>
</evidence>
<feature type="domain" description="SHSP" evidence="4">
    <location>
        <begin position="53"/>
        <end position="164"/>
    </location>
</feature>
<keyword evidence="6" id="KW-1185">Reference proteome</keyword>
<proteinExistence type="inferred from homology"/>
<protein>
    <submittedName>
        <fullName evidence="7">SHSP domain-containing protein</fullName>
    </submittedName>
</protein>
<dbReference type="InterPro" id="IPR008978">
    <property type="entry name" value="HSP20-like_chaperone"/>
</dbReference>
<feature type="region of interest" description="Disordered" evidence="3">
    <location>
        <begin position="30"/>
        <end position="58"/>
    </location>
</feature>
<dbReference type="PANTHER" id="PTHR45640">
    <property type="entry name" value="HEAT SHOCK PROTEIN HSP-12.2-RELATED"/>
    <property type="match status" value="1"/>
</dbReference>
<dbReference type="WBParaSite" id="TCLT_0000748101-mRNA-1">
    <property type="protein sequence ID" value="TCLT_0000748101-mRNA-1"/>
    <property type="gene ID" value="TCLT_0000748101"/>
</dbReference>
<sequence>MLSIQKIKVINEDEFWRSGQLIRSTAANASNNLSSSTSPAYYNSKQSSNFPHQNQNSVTSGAGDIIDTEHGFTIQLNAKHFQPNDIQITLHDHTLNVFGDRLEDSGLGEQKLRRSFTRKYTIPSDVRISSISSYMTSNGLLIIKGSRKGWKETDLRQHLAPNSSVISTV</sequence>
<gene>
    <name evidence="5" type="ORF">TCLT_LOCUS7470</name>
</gene>
<feature type="compositionally biased region" description="Polar residues" evidence="3">
    <location>
        <begin position="39"/>
        <end position="58"/>
    </location>
</feature>
<dbReference type="GO" id="GO:0051082">
    <property type="term" value="F:unfolded protein binding"/>
    <property type="evidence" value="ECO:0007669"/>
    <property type="project" value="TreeGrafter"/>
</dbReference>
<organism evidence="7">
    <name type="scientific">Thelazia callipaeda</name>
    <name type="common">Oriental eyeworm</name>
    <name type="synonym">Parasitic nematode</name>
    <dbReference type="NCBI Taxonomy" id="103827"/>
    <lineage>
        <taxon>Eukaryota</taxon>
        <taxon>Metazoa</taxon>
        <taxon>Ecdysozoa</taxon>
        <taxon>Nematoda</taxon>
        <taxon>Chromadorea</taxon>
        <taxon>Rhabditida</taxon>
        <taxon>Spirurina</taxon>
        <taxon>Spiruromorpha</taxon>
        <taxon>Thelazioidea</taxon>
        <taxon>Thelaziidae</taxon>
        <taxon>Thelazia</taxon>
    </lineage>
</organism>
<dbReference type="EMBL" id="UYYF01004512">
    <property type="protein sequence ID" value="VDN04932.1"/>
    <property type="molecule type" value="Genomic_DNA"/>
</dbReference>
<evidence type="ECO:0000256" key="3">
    <source>
        <dbReference type="SAM" id="MobiDB-lite"/>
    </source>
</evidence>
<dbReference type="Gene3D" id="2.60.40.790">
    <property type="match status" value="1"/>
</dbReference>
<name>A0A0N5D3G9_THECL</name>
<dbReference type="InterPro" id="IPR001436">
    <property type="entry name" value="Alpha-crystallin/sHSP_animal"/>
</dbReference>
<dbReference type="InterPro" id="IPR002068">
    <property type="entry name" value="A-crystallin/Hsp20_dom"/>
</dbReference>
<dbReference type="STRING" id="103827.A0A0N5D3G9"/>
<evidence type="ECO:0000259" key="4">
    <source>
        <dbReference type="PROSITE" id="PS01031"/>
    </source>
</evidence>
<accession>A0A0N5D3G9</accession>
<dbReference type="Pfam" id="PF00011">
    <property type="entry name" value="HSP20"/>
    <property type="match status" value="1"/>
</dbReference>
<dbReference type="PROSITE" id="PS01031">
    <property type="entry name" value="SHSP"/>
    <property type="match status" value="1"/>
</dbReference>
<evidence type="ECO:0000313" key="7">
    <source>
        <dbReference type="WBParaSite" id="TCLT_0000748101-mRNA-1"/>
    </source>
</evidence>
<dbReference type="GO" id="GO:0042026">
    <property type="term" value="P:protein refolding"/>
    <property type="evidence" value="ECO:0007669"/>
    <property type="project" value="TreeGrafter"/>
</dbReference>
<dbReference type="OrthoDB" id="1431247at2759"/>
<comment type="similarity">
    <text evidence="1 2">Belongs to the small heat shock protein (HSP20) family.</text>
</comment>